<keyword evidence="2" id="KW-1003">Cell membrane</keyword>
<feature type="transmembrane region" description="Helical" evidence="6">
    <location>
        <begin position="36"/>
        <end position="61"/>
    </location>
</feature>
<feature type="transmembrane region" description="Helical" evidence="6">
    <location>
        <begin position="214"/>
        <end position="236"/>
    </location>
</feature>
<reference evidence="8" key="2">
    <citation type="submission" date="2023-07" db="EMBL/GenBank/DDBJ databases">
        <title>Bifidobacterium spp. in honeybee.</title>
        <authorList>
            <person name="Olofsson T."/>
        </authorList>
    </citation>
    <scope>NUCLEOTIDE SEQUENCE [LARGE SCALE GENOMIC DNA]</scope>
    <source>
        <strain evidence="8">H1HS16N</strain>
    </source>
</reference>
<keyword evidence="3 6" id="KW-0812">Transmembrane</keyword>
<dbReference type="PANTHER" id="PTHR30086">
    <property type="entry name" value="ARGININE EXPORTER PROTEIN ARGO"/>
    <property type="match status" value="1"/>
</dbReference>
<feature type="transmembrane region" description="Helical" evidence="6">
    <location>
        <begin position="73"/>
        <end position="90"/>
    </location>
</feature>
<comment type="caution">
    <text evidence="7">The sequence shown here is derived from an EMBL/GenBank/DDBJ whole genome shotgun (WGS) entry which is preliminary data.</text>
</comment>
<keyword evidence="4 6" id="KW-1133">Transmembrane helix</keyword>
<evidence type="ECO:0000256" key="6">
    <source>
        <dbReference type="SAM" id="Phobius"/>
    </source>
</evidence>
<feature type="transmembrane region" description="Helical" evidence="6">
    <location>
        <begin position="146"/>
        <end position="170"/>
    </location>
</feature>
<name>A0ABU3KDW9_9BIFI</name>
<evidence type="ECO:0000256" key="2">
    <source>
        <dbReference type="ARBA" id="ARBA00022475"/>
    </source>
</evidence>
<reference evidence="7 8" key="1">
    <citation type="submission" date="2023-06" db="EMBL/GenBank/DDBJ databases">
        <authorList>
            <person name="Pascarelli S."/>
        </authorList>
    </citation>
    <scope>NUCLEOTIDE SEQUENCE [LARGE SCALE GENOMIC DNA]</scope>
    <source>
        <strain evidence="7 8">H1HS16N</strain>
    </source>
</reference>
<keyword evidence="8" id="KW-1185">Reference proteome</keyword>
<evidence type="ECO:0000256" key="1">
    <source>
        <dbReference type="ARBA" id="ARBA00004651"/>
    </source>
</evidence>
<gene>
    <name evidence="7" type="ORF">QRX41_00670</name>
</gene>
<evidence type="ECO:0000256" key="5">
    <source>
        <dbReference type="ARBA" id="ARBA00023136"/>
    </source>
</evidence>
<proteinExistence type="predicted"/>
<accession>A0ABU3KDW9</accession>
<organism evidence="7 8">
    <name type="scientific">Bifidobacterium kimbladii</name>
    <dbReference type="NCBI Taxonomy" id="1293826"/>
    <lineage>
        <taxon>Bacteria</taxon>
        <taxon>Bacillati</taxon>
        <taxon>Actinomycetota</taxon>
        <taxon>Actinomycetes</taxon>
        <taxon>Bifidobacteriales</taxon>
        <taxon>Bifidobacteriaceae</taxon>
        <taxon>Bifidobacterium</taxon>
    </lineage>
</organism>
<evidence type="ECO:0000313" key="8">
    <source>
        <dbReference type="Proteomes" id="UP001529481"/>
    </source>
</evidence>
<evidence type="ECO:0000313" key="7">
    <source>
        <dbReference type="EMBL" id="MDT7508649.1"/>
    </source>
</evidence>
<keyword evidence="5 6" id="KW-0472">Membrane</keyword>
<dbReference type="PANTHER" id="PTHR30086:SF20">
    <property type="entry name" value="ARGININE EXPORTER PROTEIN ARGO-RELATED"/>
    <property type="match status" value="1"/>
</dbReference>
<dbReference type="RefSeq" id="WP_313838074.1">
    <property type="nucleotide sequence ID" value="NZ_JASTZZ010000001.1"/>
</dbReference>
<sequence length="238" mass="25833">MISLLTGLAIGLVFGVPVGAAGIMSMQRTLSAGPVAGFITGMGSSVAACLYSALGFLGPSLLSQTFLSYQKPIVFAGAILAAAIGVLRLYDFLRPERSAQRADCRKSDARPLANEIASRSCERLVYPQSQLFMTPNIDNRYNLTSFALGLAVGVTNPVSMLGLLLSRSILNADWNQNFSSGIWIIVGIFTGMMIWWFLLTVMVEVLQKKTQPRIVIWFDLAGNLLLIIFGISVFIFNL</sequence>
<evidence type="ECO:0000256" key="3">
    <source>
        <dbReference type="ARBA" id="ARBA00022692"/>
    </source>
</evidence>
<evidence type="ECO:0000256" key="4">
    <source>
        <dbReference type="ARBA" id="ARBA00022989"/>
    </source>
</evidence>
<feature type="transmembrane region" description="Helical" evidence="6">
    <location>
        <begin position="182"/>
        <end position="202"/>
    </location>
</feature>
<protein>
    <submittedName>
        <fullName evidence="7">LysE family transporter</fullName>
    </submittedName>
</protein>
<comment type="subcellular location">
    <subcellularLocation>
        <location evidence="1">Cell membrane</location>
        <topology evidence="1">Multi-pass membrane protein</topology>
    </subcellularLocation>
</comment>
<dbReference type="Pfam" id="PF01810">
    <property type="entry name" value="LysE"/>
    <property type="match status" value="1"/>
</dbReference>
<dbReference type="InterPro" id="IPR001123">
    <property type="entry name" value="LeuE-type"/>
</dbReference>
<dbReference type="EMBL" id="JASTZZ010000001">
    <property type="protein sequence ID" value="MDT7508649.1"/>
    <property type="molecule type" value="Genomic_DNA"/>
</dbReference>
<dbReference type="Proteomes" id="UP001529481">
    <property type="component" value="Unassembled WGS sequence"/>
</dbReference>